<dbReference type="SUPFAM" id="SSF50346">
    <property type="entry name" value="PRC-barrel domain"/>
    <property type="match status" value="1"/>
</dbReference>
<name>A0A7W6RF64_9PROT</name>
<evidence type="ECO:0000313" key="3">
    <source>
        <dbReference type="EMBL" id="MBB4267192.1"/>
    </source>
</evidence>
<dbReference type="EMBL" id="JACIGK010000023">
    <property type="protein sequence ID" value="MBB4267192.1"/>
    <property type="molecule type" value="Genomic_DNA"/>
</dbReference>
<dbReference type="Pfam" id="PF03967">
    <property type="entry name" value="PRCH"/>
    <property type="match status" value="1"/>
</dbReference>
<gene>
    <name evidence="3" type="ORF">GGD89_002833</name>
</gene>
<sequence length="258" mass="27906">MTLYVFWFFFAALIFYLRREDRREGYPLEYDVSGKIEKTGWFWMPPAKTFNLFHGGTSVAPDYKRDTRPLKAKRVAPWPGSPFEPTGTNPLADCIGPASYAEREDKPELTLENTPKIVPMRAAKDFSVESSGPDPRGMTVIGSDGQAAGTITDIWVDTAETFVRYFEVQLGSAAPAPSLATKGGKAPAKGAAPAAPAGKMVLLPVNFAHIDKGTRTVSVSAIPAGRFAQVPATAQPNQVTKLEEDKISAYFGGGFLLA</sequence>
<dbReference type="InterPro" id="IPR037097">
    <property type="entry name" value="Photo_RC_H_N_sf"/>
</dbReference>
<evidence type="ECO:0000313" key="4">
    <source>
        <dbReference type="Proteomes" id="UP000554286"/>
    </source>
</evidence>
<proteinExistence type="predicted"/>
<feature type="domain" description="PRC-barrel" evidence="2">
    <location>
        <begin position="129"/>
        <end position="219"/>
    </location>
</feature>
<comment type="caution">
    <text evidence="3">The sequence shown here is derived from an EMBL/GenBank/DDBJ whole genome shotgun (WGS) entry which is preliminary data.</text>
</comment>
<dbReference type="Gene3D" id="4.10.540.10">
    <property type="entry name" value="Photosynthetic reaction centre, H subunit, N-terminal domain"/>
    <property type="match status" value="1"/>
</dbReference>
<reference evidence="3 4" key="1">
    <citation type="submission" date="2020-08" db="EMBL/GenBank/DDBJ databases">
        <title>Genome sequencing of Purple Non-Sulfur Bacteria from various extreme environments.</title>
        <authorList>
            <person name="Mayer M."/>
        </authorList>
    </citation>
    <scope>NUCLEOTIDE SEQUENCE [LARGE SCALE GENOMIC DNA]</scope>
    <source>
        <strain evidence="3 4">JA131</strain>
    </source>
</reference>
<dbReference type="InterPro" id="IPR005652">
    <property type="entry name" value="Photo_RC_H"/>
</dbReference>
<organism evidence="3 4">
    <name type="scientific">Roseospira visakhapatnamensis</name>
    <dbReference type="NCBI Taxonomy" id="390880"/>
    <lineage>
        <taxon>Bacteria</taxon>
        <taxon>Pseudomonadati</taxon>
        <taxon>Pseudomonadota</taxon>
        <taxon>Alphaproteobacteria</taxon>
        <taxon>Rhodospirillales</taxon>
        <taxon>Rhodospirillaceae</taxon>
        <taxon>Roseospira</taxon>
    </lineage>
</organism>
<dbReference type="AlphaFoldDB" id="A0A7W6RF64"/>
<accession>A0A7W6RF64</accession>
<evidence type="ECO:0000259" key="1">
    <source>
        <dbReference type="Pfam" id="PF03967"/>
    </source>
</evidence>
<dbReference type="Pfam" id="PF05239">
    <property type="entry name" value="PRC"/>
    <property type="match status" value="1"/>
</dbReference>
<protein>
    <submittedName>
        <fullName evidence="3">Photosynthetic reaction center H subunit</fullName>
    </submittedName>
</protein>
<dbReference type="Gene3D" id="3.90.50.10">
    <property type="entry name" value="Photosynthetic Reaction Center, subunit H, domain 2"/>
    <property type="match status" value="1"/>
</dbReference>
<feature type="domain" description="Photosynthetic reaction centre H subunit N-terminal" evidence="1">
    <location>
        <begin position="1"/>
        <end position="121"/>
    </location>
</feature>
<dbReference type="Proteomes" id="UP000554286">
    <property type="component" value="Unassembled WGS sequence"/>
</dbReference>
<dbReference type="SUPFAM" id="SSF81490">
    <property type="entry name" value="Photosystem II reaction centre subunit H, transmembrane region"/>
    <property type="match status" value="1"/>
</dbReference>
<dbReference type="GO" id="GO:0030077">
    <property type="term" value="C:plasma membrane light-harvesting complex"/>
    <property type="evidence" value="ECO:0007669"/>
    <property type="project" value="InterPro"/>
</dbReference>
<evidence type="ECO:0000259" key="2">
    <source>
        <dbReference type="Pfam" id="PF05239"/>
    </source>
</evidence>
<dbReference type="InterPro" id="IPR014747">
    <property type="entry name" value="Bac_photo_RC_H_C"/>
</dbReference>
<dbReference type="InterPro" id="IPR011033">
    <property type="entry name" value="PRC_barrel-like_sf"/>
</dbReference>
<dbReference type="InterPro" id="IPR027275">
    <property type="entry name" value="PRC-brl_dom"/>
</dbReference>
<keyword evidence="4" id="KW-1185">Reference proteome</keyword>
<dbReference type="GO" id="GO:0019684">
    <property type="term" value="P:photosynthesis, light reaction"/>
    <property type="evidence" value="ECO:0007669"/>
    <property type="project" value="InterPro"/>
</dbReference>
<dbReference type="InterPro" id="IPR015810">
    <property type="entry name" value="Photo_RC_H_N"/>
</dbReference>
<dbReference type="NCBIfam" id="TIGR01150">
    <property type="entry name" value="puhA"/>
    <property type="match status" value="1"/>
</dbReference>